<comment type="caution">
    <text evidence="1">The sequence shown here is derived from an EMBL/GenBank/DDBJ whole genome shotgun (WGS) entry which is preliminary data.</text>
</comment>
<name>A0A4S8IAB5_MUSBA</name>
<dbReference type="STRING" id="52838.A0A4S8IAB5"/>
<dbReference type="AlphaFoldDB" id="A0A4S8IAB5"/>
<sequence length="59" mass="6538">MKKIIRSHESNPTCQVELQRRTDDSHSLIAVTYVSGVEEIIDATGIPAQAICRRILNCG</sequence>
<dbReference type="InterPro" id="IPR052473">
    <property type="entry name" value="mtLSU_mL53"/>
</dbReference>
<dbReference type="GO" id="GO:0005762">
    <property type="term" value="C:mitochondrial large ribosomal subunit"/>
    <property type="evidence" value="ECO:0007669"/>
    <property type="project" value="TreeGrafter"/>
</dbReference>
<gene>
    <name evidence="1" type="ORF">C4D60_Mb02t03520</name>
</gene>
<protein>
    <submittedName>
        <fullName evidence="1">Uncharacterized protein</fullName>
    </submittedName>
</protein>
<dbReference type="EMBL" id="PYDT01000011">
    <property type="protein sequence ID" value="THU44072.1"/>
    <property type="molecule type" value="Genomic_DNA"/>
</dbReference>
<dbReference type="PANTHER" id="PTHR33618">
    <property type="entry name" value="39S RIBOSOMAL PROTEIN L53, MITOCHONDRIAL"/>
    <property type="match status" value="1"/>
</dbReference>
<keyword evidence="2" id="KW-1185">Reference proteome</keyword>
<dbReference type="Gene3D" id="3.40.30.10">
    <property type="entry name" value="Glutaredoxin"/>
    <property type="match status" value="1"/>
</dbReference>
<evidence type="ECO:0000313" key="1">
    <source>
        <dbReference type="EMBL" id="THU44072.1"/>
    </source>
</evidence>
<reference evidence="1 2" key="1">
    <citation type="journal article" date="2019" name="Nat. Plants">
        <title>Genome sequencing of Musa balbisiana reveals subgenome evolution and function divergence in polyploid bananas.</title>
        <authorList>
            <person name="Yao X."/>
        </authorList>
    </citation>
    <scope>NUCLEOTIDE SEQUENCE [LARGE SCALE GENOMIC DNA]</scope>
    <source>
        <strain evidence="2">cv. DH-PKW</strain>
        <tissue evidence="1">Leaves</tissue>
    </source>
</reference>
<organism evidence="1 2">
    <name type="scientific">Musa balbisiana</name>
    <name type="common">Banana</name>
    <dbReference type="NCBI Taxonomy" id="52838"/>
    <lineage>
        <taxon>Eukaryota</taxon>
        <taxon>Viridiplantae</taxon>
        <taxon>Streptophyta</taxon>
        <taxon>Embryophyta</taxon>
        <taxon>Tracheophyta</taxon>
        <taxon>Spermatophyta</taxon>
        <taxon>Magnoliopsida</taxon>
        <taxon>Liliopsida</taxon>
        <taxon>Zingiberales</taxon>
        <taxon>Musaceae</taxon>
        <taxon>Musa</taxon>
    </lineage>
</organism>
<proteinExistence type="predicted"/>
<accession>A0A4S8IAB5</accession>
<dbReference type="PANTHER" id="PTHR33618:SF1">
    <property type="entry name" value="LARGE RIBOSOMAL SUBUNIT PROTEIN ML53"/>
    <property type="match status" value="1"/>
</dbReference>
<evidence type="ECO:0000313" key="2">
    <source>
        <dbReference type="Proteomes" id="UP000317650"/>
    </source>
</evidence>
<dbReference type="Proteomes" id="UP000317650">
    <property type="component" value="Chromosome 2"/>
</dbReference>